<accession>A0A8K0X0Y6</accession>
<sequence>MQGLYNLLWPRELSSLRNQSKAVASRAAFFCKKGYLIDGGMQANNPLGWLWTEVLGNFGPKRDTSCFLSIGTGMPANQALSKFGLVGSVITANSSEKELSSIATSTEIVNILFQAIFDAYAPLPGARKYWRLNVATKVEGKDDFQNPGSLDDTVALDKFLLLTDAYVKANADVLLECANALKEKSSVYRWIGIGWRE</sequence>
<gene>
    <name evidence="1" type="ORF">B0T11DRAFT_333099</name>
</gene>
<organism evidence="1 2">
    <name type="scientific">Plectosphaerella cucumerina</name>
    <dbReference type="NCBI Taxonomy" id="40658"/>
    <lineage>
        <taxon>Eukaryota</taxon>
        <taxon>Fungi</taxon>
        <taxon>Dikarya</taxon>
        <taxon>Ascomycota</taxon>
        <taxon>Pezizomycotina</taxon>
        <taxon>Sordariomycetes</taxon>
        <taxon>Hypocreomycetidae</taxon>
        <taxon>Glomerellales</taxon>
        <taxon>Plectosphaerellaceae</taxon>
        <taxon>Plectosphaerella</taxon>
    </lineage>
</organism>
<proteinExistence type="predicted"/>
<dbReference type="Gene3D" id="3.40.1090.10">
    <property type="entry name" value="Cytosolic phospholipase A2 catalytic domain"/>
    <property type="match status" value="1"/>
</dbReference>
<evidence type="ECO:0000313" key="2">
    <source>
        <dbReference type="Proteomes" id="UP000813385"/>
    </source>
</evidence>
<dbReference type="OrthoDB" id="1658288at2759"/>
<dbReference type="InterPro" id="IPR016035">
    <property type="entry name" value="Acyl_Trfase/lysoPLipase"/>
</dbReference>
<keyword evidence="2" id="KW-1185">Reference proteome</keyword>
<comment type="caution">
    <text evidence="1">The sequence shown here is derived from an EMBL/GenBank/DDBJ whole genome shotgun (WGS) entry which is preliminary data.</text>
</comment>
<name>A0A8K0X0Y6_9PEZI</name>
<dbReference type="AlphaFoldDB" id="A0A8K0X0Y6"/>
<reference evidence="1" key="1">
    <citation type="journal article" date="2021" name="Nat. Commun.">
        <title>Genetic determinants of endophytism in the Arabidopsis root mycobiome.</title>
        <authorList>
            <person name="Mesny F."/>
            <person name="Miyauchi S."/>
            <person name="Thiergart T."/>
            <person name="Pickel B."/>
            <person name="Atanasova L."/>
            <person name="Karlsson M."/>
            <person name="Huettel B."/>
            <person name="Barry K.W."/>
            <person name="Haridas S."/>
            <person name="Chen C."/>
            <person name="Bauer D."/>
            <person name="Andreopoulos W."/>
            <person name="Pangilinan J."/>
            <person name="LaButti K."/>
            <person name="Riley R."/>
            <person name="Lipzen A."/>
            <person name="Clum A."/>
            <person name="Drula E."/>
            <person name="Henrissat B."/>
            <person name="Kohler A."/>
            <person name="Grigoriev I.V."/>
            <person name="Martin F.M."/>
            <person name="Hacquard S."/>
        </authorList>
    </citation>
    <scope>NUCLEOTIDE SEQUENCE</scope>
    <source>
        <strain evidence="1">MPI-CAGE-AT-0016</strain>
    </source>
</reference>
<dbReference type="EMBL" id="JAGPXD010000006">
    <property type="protein sequence ID" value="KAH7350091.1"/>
    <property type="molecule type" value="Genomic_DNA"/>
</dbReference>
<dbReference type="Proteomes" id="UP000813385">
    <property type="component" value="Unassembled WGS sequence"/>
</dbReference>
<dbReference type="SUPFAM" id="SSF52151">
    <property type="entry name" value="FabD/lysophospholipase-like"/>
    <property type="match status" value="1"/>
</dbReference>
<protein>
    <recommendedName>
        <fullName evidence="3">PNPLA domain-containing protein</fullName>
    </recommendedName>
</protein>
<evidence type="ECO:0000313" key="1">
    <source>
        <dbReference type="EMBL" id="KAH7350091.1"/>
    </source>
</evidence>
<evidence type="ECO:0008006" key="3">
    <source>
        <dbReference type="Google" id="ProtNLM"/>
    </source>
</evidence>